<dbReference type="Gene3D" id="1.10.3720.10">
    <property type="entry name" value="MetI-like"/>
    <property type="match status" value="1"/>
</dbReference>
<comment type="caution">
    <text evidence="9">The sequence shown here is derived from an EMBL/GenBank/DDBJ whole genome shotgun (WGS) entry which is preliminary data.</text>
</comment>
<evidence type="ECO:0000259" key="8">
    <source>
        <dbReference type="PROSITE" id="PS50928"/>
    </source>
</evidence>
<dbReference type="PROSITE" id="PS50928">
    <property type="entry name" value="ABC_TM1"/>
    <property type="match status" value="1"/>
</dbReference>
<evidence type="ECO:0000313" key="9">
    <source>
        <dbReference type="EMBL" id="OHA50590.1"/>
    </source>
</evidence>
<dbReference type="Pfam" id="PF00528">
    <property type="entry name" value="BPD_transp_1"/>
    <property type="match status" value="1"/>
</dbReference>
<evidence type="ECO:0000313" key="10">
    <source>
        <dbReference type="Proteomes" id="UP000176951"/>
    </source>
</evidence>
<feature type="transmembrane region" description="Helical" evidence="7">
    <location>
        <begin position="9"/>
        <end position="30"/>
    </location>
</feature>
<evidence type="ECO:0000256" key="1">
    <source>
        <dbReference type="ARBA" id="ARBA00004651"/>
    </source>
</evidence>
<dbReference type="GO" id="GO:0005886">
    <property type="term" value="C:plasma membrane"/>
    <property type="evidence" value="ECO:0007669"/>
    <property type="project" value="UniProtKB-SubCell"/>
</dbReference>
<keyword evidence="4 7" id="KW-0812">Transmembrane</keyword>
<keyword evidence="5 7" id="KW-1133">Transmembrane helix</keyword>
<proteinExistence type="inferred from homology"/>
<evidence type="ECO:0000256" key="2">
    <source>
        <dbReference type="ARBA" id="ARBA00022448"/>
    </source>
</evidence>
<evidence type="ECO:0000256" key="3">
    <source>
        <dbReference type="ARBA" id="ARBA00022475"/>
    </source>
</evidence>
<dbReference type="InterPro" id="IPR035906">
    <property type="entry name" value="MetI-like_sf"/>
</dbReference>
<keyword evidence="3" id="KW-1003">Cell membrane</keyword>
<sequence>MGTYIIRRLLWMVPIFFIVSFGTFMLTRYAPGDPILVRAGPRADPEVIERIRHQLKLDEPIPIQYISYMTGFFTGDLGESISKYPGTPVAELVFPRIAVSAQLGFVALLMIFLLGGLIGIIAALNHGKWKDPFLISICLFFHSIPSIVGIPILLYIFVLQLHLVPASGWDGIFSLKIIIPLLVFTLPALAGPARLMRNTLLAVLDQDYIRTARSKGLTETSVIGKHALRNALLPMITVVGLSLVSVFEGSFFIEMLYGIPGIGVLSLEAVYARDYDIIMALAQFSLILFLVFQILTDIIYTMIDPRIRLESSEE</sequence>
<evidence type="ECO:0000256" key="7">
    <source>
        <dbReference type="RuleBase" id="RU363032"/>
    </source>
</evidence>
<dbReference type="CDD" id="cd06261">
    <property type="entry name" value="TM_PBP2"/>
    <property type="match status" value="1"/>
</dbReference>
<evidence type="ECO:0000256" key="6">
    <source>
        <dbReference type="ARBA" id="ARBA00023136"/>
    </source>
</evidence>
<dbReference type="PANTHER" id="PTHR43163">
    <property type="entry name" value="DIPEPTIDE TRANSPORT SYSTEM PERMEASE PROTEIN DPPB-RELATED"/>
    <property type="match status" value="1"/>
</dbReference>
<feature type="transmembrane region" description="Helical" evidence="7">
    <location>
        <begin position="171"/>
        <end position="190"/>
    </location>
</feature>
<protein>
    <recommendedName>
        <fullName evidence="8">ABC transmembrane type-1 domain-containing protein</fullName>
    </recommendedName>
</protein>
<dbReference type="PANTHER" id="PTHR43163:SF6">
    <property type="entry name" value="DIPEPTIDE TRANSPORT SYSTEM PERMEASE PROTEIN DPPB-RELATED"/>
    <property type="match status" value="1"/>
</dbReference>
<feature type="transmembrane region" description="Helical" evidence="7">
    <location>
        <begin position="231"/>
        <end position="257"/>
    </location>
</feature>
<gene>
    <name evidence="9" type="ORF">A3A97_03775</name>
</gene>
<evidence type="ECO:0000256" key="5">
    <source>
        <dbReference type="ARBA" id="ARBA00022989"/>
    </source>
</evidence>
<feature type="transmembrane region" description="Helical" evidence="7">
    <location>
        <begin position="133"/>
        <end position="159"/>
    </location>
</feature>
<comment type="subcellular location">
    <subcellularLocation>
        <location evidence="1 7">Cell membrane</location>
        <topology evidence="1 7">Multi-pass membrane protein</topology>
    </subcellularLocation>
</comment>
<dbReference type="InterPro" id="IPR000515">
    <property type="entry name" value="MetI-like"/>
</dbReference>
<accession>A0A1G2PQG6</accession>
<dbReference type="SUPFAM" id="SSF161098">
    <property type="entry name" value="MetI-like"/>
    <property type="match status" value="1"/>
</dbReference>
<feature type="domain" description="ABC transmembrane type-1" evidence="8">
    <location>
        <begin position="97"/>
        <end position="296"/>
    </location>
</feature>
<dbReference type="EMBL" id="MHSW01000033">
    <property type="protein sequence ID" value="OHA50590.1"/>
    <property type="molecule type" value="Genomic_DNA"/>
</dbReference>
<dbReference type="AlphaFoldDB" id="A0A1G2PQG6"/>
<feature type="transmembrane region" description="Helical" evidence="7">
    <location>
        <begin position="103"/>
        <end position="124"/>
    </location>
</feature>
<dbReference type="GO" id="GO:0055085">
    <property type="term" value="P:transmembrane transport"/>
    <property type="evidence" value="ECO:0007669"/>
    <property type="project" value="InterPro"/>
</dbReference>
<evidence type="ECO:0000256" key="4">
    <source>
        <dbReference type="ARBA" id="ARBA00022692"/>
    </source>
</evidence>
<keyword evidence="2 7" id="KW-0813">Transport</keyword>
<dbReference type="InterPro" id="IPR045621">
    <property type="entry name" value="BPD_transp_1_N"/>
</dbReference>
<keyword evidence="6 7" id="KW-0472">Membrane</keyword>
<feature type="transmembrane region" description="Helical" evidence="7">
    <location>
        <begin position="277"/>
        <end position="300"/>
    </location>
</feature>
<comment type="similarity">
    <text evidence="7">Belongs to the binding-protein-dependent transport system permease family.</text>
</comment>
<dbReference type="Pfam" id="PF19300">
    <property type="entry name" value="BPD_transp_1_N"/>
    <property type="match status" value="1"/>
</dbReference>
<name>A0A1G2PQG6_9BACT</name>
<dbReference type="Proteomes" id="UP000176951">
    <property type="component" value="Unassembled WGS sequence"/>
</dbReference>
<organism evidence="9 10">
    <name type="scientific">Candidatus Terrybacteria bacterium RIFCSPLOWO2_01_FULL_40_23</name>
    <dbReference type="NCBI Taxonomy" id="1802366"/>
    <lineage>
        <taxon>Bacteria</taxon>
        <taxon>Candidatus Terryibacteriota</taxon>
    </lineage>
</organism>
<reference evidence="9 10" key="1">
    <citation type="journal article" date="2016" name="Nat. Commun.">
        <title>Thousands of microbial genomes shed light on interconnected biogeochemical processes in an aquifer system.</title>
        <authorList>
            <person name="Anantharaman K."/>
            <person name="Brown C.T."/>
            <person name="Hug L.A."/>
            <person name="Sharon I."/>
            <person name="Castelle C.J."/>
            <person name="Probst A.J."/>
            <person name="Thomas B.C."/>
            <person name="Singh A."/>
            <person name="Wilkins M.J."/>
            <person name="Karaoz U."/>
            <person name="Brodie E.L."/>
            <person name="Williams K.H."/>
            <person name="Hubbard S.S."/>
            <person name="Banfield J.F."/>
        </authorList>
    </citation>
    <scope>NUCLEOTIDE SEQUENCE [LARGE SCALE GENOMIC DNA]</scope>
</reference>